<evidence type="ECO:0000313" key="2">
    <source>
        <dbReference type="EMBL" id="VDI03328.1"/>
    </source>
</evidence>
<sequence length="159" mass="18372">MQFIKQKSSIPPSVSNNHFFWETSDRQERLNGDWGRPVTLERQLTTGNRLREKAEAKCHCGKICKNQRGLKIHQSRSGCSRGIVTEQRTDLSGETQENPSQDTNHSARNLSASVTFHDSSQSLNDEEPITQQRQETSHQKERIAWPKMNSEAQWRNLKR</sequence>
<feature type="compositionally biased region" description="Polar residues" evidence="1">
    <location>
        <begin position="90"/>
        <end position="134"/>
    </location>
</feature>
<comment type="caution">
    <text evidence="2">The sequence shown here is derived from an EMBL/GenBank/DDBJ whole genome shotgun (WGS) entry which is preliminary data.</text>
</comment>
<evidence type="ECO:0000313" key="3">
    <source>
        <dbReference type="Proteomes" id="UP000596742"/>
    </source>
</evidence>
<proteinExistence type="predicted"/>
<accession>A0A8B6CC82</accession>
<organism evidence="2 3">
    <name type="scientific">Mytilus galloprovincialis</name>
    <name type="common">Mediterranean mussel</name>
    <dbReference type="NCBI Taxonomy" id="29158"/>
    <lineage>
        <taxon>Eukaryota</taxon>
        <taxon>Metazoa</taxon>
        <taxon>Spiralia</taxon>
        <taxon>Lophotrochozoa</taxon>
        <taxon>Mollusca</taxon>
        <taxon>Bivalvia</taxon>
        <taxon>Autobranchia</taxon>
        <taxon>Pteriomorphia</taxon>
        <taxon>Mytilida</taxon>
        <taxon>Mytiloidea</taxon>
        <taxon>Mytilidae</taxon>
        <taxon>Mytilinae</taxon>
        <taxon>Mytilus</taxon>
    </lineage>
</organism>
<evidence type="ECO:0000256" key="1">
    <source>
        <dbReference type="SAM" id="MobiDB-lite"/>
    </source>
</evidence>
<dbReference type="OrthoDB" id="6123694at2759"/>
<reference evidence="2" key="1">
    <citation type="submission" date="2018-11" db="EMBL/GenBank/DDBJ databases">
        <authorList>
            <person name="Alioto T."/>
            <person name="Alioto T."/>
        </authorList>
    </citation>
    <scope>NUCLEOTIDE SEQUENCE</scope>
</reference>
<gene>
    <name evidence="2" type="ORF">MGAL_10B012488</name>
</gene>
<name>A0A8B6CC82_MYTGA</name>
<feature type="region of interest" description="Disordered" evidence="1">
    <location>
        <begin position="75"/>
        <end position="159"/>
    </location>
</feature>
<dbReference type="AlphaFoldDB" id="A0A8B6CC82"/>
<keyword evidence="3" id="KW-1185">Reference proteome</keyword>
<dbReference type="EMBL" id="UYJE01001580">
    <property type="protein sequence ID" value="VDI03328.1"/>
    <property type="molecule type" value="Genomic_DNA"/>
</dbReference>
<protein>
    <submittedName>
        <fullName evidence="2">Uncharacterized protein</fullName>
    </submittedName>
</protein>
<feature type="compositionally biased region" description="Basic and acidic residues" evidence="1">
    <location>
        <begin position="135"/>
        <end position="144"/>
    </location>
</feature>
<dbReference type="Proteomes" id="UP000596742">
    <property type="component" value="Unassembled WGS sequence"/>
</dbReference>